<dbReference type="FunFam" id="3.80.10.10:FF:000383">
    <property type="entry name" value="Leucine-rich repeat receptor protein kinase EMS1"/>
    <property type="match status" value="1"/>
</dbReference>
<evidence type="ECO:0000313" key="8">
    <source>
        <dbReference type="EMBL" id="CAH9124662.1"/>
    </source>
</evidence>
<protein>
    <submittedName>
        <fullName evidence="8">Uncharacterized protein</fullName>
    </submittedName>
</protein>
<evidence type="ECO:0000256" key="6">
    <source>
        <dbReference type="SAM" id="MobiDB-lite"/>
    </source>
</evidence>
<gene>
    <name evidence="8" type="ORF">CEPIT_LOCUS26147</name>
</gene>
<reference evidence="8" key="1">
    <citation type="submission" date="2022-07" db="EMBL/GenBank/DDBJ databases">
        <authorList>
            <person name="Macas J."/>
            <person name="Novak P."/>
            <person name="Neumann P."/>
        </authorList>
    </citation>
    <scope>NUCLEOTIDE SEQUENCE</scope>
</reference>
<keyword evidence="2" id="KW-0964">Secreted</keyword>
<comment type="subcellular location">
    <subcellularLocation>
        <location evidence="1">Secreted</location>
    </subcellularLocation>
</comment>
<comment type="caution">
    <text evidence="8">The sequence shown here is derived from an EMBL/GenBank/DDBJ whole genome shotgun (WGS) entry which is preliminary data.</text>
</comment>
<dbReference type="InterPro" id="IPR051582">
    <property type="entry name" value="LRR_extensin-like_regulator"/>
</dbReference>
<feature type="region of interest" description="Disordered" evidence="6">
    <location>
        <begin position="37"/>
        <end position="61"/>
    </location>
</feature>
<evidence type="ECO:0000256" key="4">
    <source>
        <dbReference type="ARBA" id="ARBA00022729"/>
    </source>
</evidence>
<accession>A0AAV0EKF4</accession>
<evidence type="ECO:0000256" key="7">
    <source>
        <dbReference type="SAM" id="SignalP"/>
    </source>
</evidence>
<keyword evidence="5" id="KW-0677">Repeat</keyword>
<feature type="compositionally biased region" description="Low complexity" evidence="6">
    <location>
        <begin position="37"/>
        <end position="48"/>
    </location>
</feature>
<dbReference type="Gene3D" id="3.80.10.10">
    <property type="entry name" value="Ribonuclease Inhibitor"/>
    <property type="match status" value="2"/>
</dbReference>
<sequence>MACKYFSFAPSSSSHLFFFILFFSFLPLLHQVTSSSATSPSAPAQSSSEVTLGDGGPSETPTSTYNAKCGCMLPPLDPVIRKSITAISQFKQLITNDPNGFTKTWTGDELCFNSETYKGFHCYSPDGSTRLRVGGINFNGFNLDGTHLSLNGFIDSLPDLAVIHVNSNNFTAGESPLAVSTAALPTLFELDLSNNKLAGEFPAALLEATNLTFLDLRYNSLVGPIPDRVFTLDLDALFLNNNGFNGSIPETLGKTPAYFLSLANNKLTGPIPKSIGNAAATLTEILLLNNKLSGCLPYEIGLLKNVSVFDASINTLTGPLPQSLGCLKNLKILNLKSNELYGTVPESLCKVKGLEELILSGNYFTQIGPECRLLLEKKVLDVQNNCILDLPNQRSAEECKRFFVQPRKCPDPRSMLQVPCQIVEVPKMVAEEAVEAVADHRLRPRKSKRKSSRTYKALNSVHRHH</sequence>
<feature type="region of interest" description="Disordered" evidence="6">
    <location>
        <begin position="442"/>
        <end position="465"/>
    </location>
</feature>
<feature type="compositionally biased region" description="Basic residues" evidence="6">
    <location>
        <begin position="442"/>
        <end position="453"/>
    </location>
</feature>
<feature type="signal peptide" evidence="7">
    <location>
        <begin position="1"/>
        <end position="31"/>
    </location>
</feature>
<evidence type="ECO:0000256" key="5">
    <source>
        <dbReference type="ARBA" id="ARBA00022737"/>
    </source>
</evidence>
<evidence type="ECO:0000256" key="2">
    <source>
        <dbReference type="ARBA" id="ARBA00022525"/>
    </source>
</evidence>
<feature type="chain" id="PRO_5043807331" evidence="7">
    <location>
        <begin position="32"/>
        <end position="465"/>
    </location>
</feature>
<dbReference type="PANTHER" id="PTHR32093">
    <property type="entry name" value="LEUCINE-RICH REPEAT EXTENSIN-LIKE PROTEIN 3-RELATED"/>
    <property type="match status" value="1"/>
</dbReference>
<dbReference type="GO" id="GO:0005576">
    <property type="term" value="C:extracellular region"/>
    <property type="evidence" value="ECO:0007669"/>
    <property type="project" value="UniProtKB-SubCell"/>
</dbReference>
<dbReference type="PRINTS" id="PR00019">
    <property type="entry name" value="LEURICHRPT"/>
</dbReference>
<dbReference type="Pfam" id="PF00560">
    <property type="entry name" value="LRR_1"/>
    <property type="match status" value="4"/>
</dbReference>
<name>A0AAV0EKF4_9ASTE</name>
<evidence type="ECO:0000256" key="3">
    <source>
        <dbReference type="ARBA" id="ARBA00022614"/>
    </source>
</evidence>
<dbReference type="PANTHER" id="PTHR32093:SF122">
    <property type="entry name" value="LEUCINE-RICH REPEAT-CONTAINING N-TERMINAL PLANT-TYPE DOMAIN-CONTAINING PROTEIN"/>
    <property type="match status" value="1"/>
</dbReference>
<dbReference type="Proteomes" id="UP001152523">
    <property type="component" value="Unassembled WGS sequence"/>
</dbReference>
<evidence type="ECO:0000313" key="9">
    <source>
        <dbReference type="Proteomes" id="UP001152523"/>
    </source>
</evidence>
<dbReference type="AlphaFoldDB" id="A0AAV0EKF4"/>
<organism evidence="8 9">
    <name type="scientific">Cuscuta epithymum</name>
    <dbReference type="NCBI Taxonomy" id="186058"/>
    <lineage>
        <taxon>Eukaryota</taxon>
        <taxon>Viridiplantae</taxon>
        <taxon>Streptophyta</taxon>
        <taxon>Embryophyta</taxon>
        <taxon>Tracheophyta</taxon>
        <taxon>Spermatophyta</taxon>
        <taxon>Magnoliopsida</taxon>
        <taxon>eudicotyledons</taxon>
        <taxon>Gunneridae</taxon>
        <taxon>Pentapetalae</taxon>
        <taxon>asterids</taxon>
        <taxon>lamiids</taxon>
        <taxon>Solanales</taxon>
        <taxon>Convolvulaceae</taxon>
        <taxon>Cuscuteae</taxon>
        <taxon>Cuscuta</taxon>
        <taxon>Cuscuta subgen. Cuscuta</taxon>
    </lineage>
</organism>
<dbReference type="InterPro" id="IPR032675">
    <property type="entry name" value="LRR_dom_sf"/>
</dbReference>
<evidence type="ECO:0000256" key="1">
    <source>
        <dbReference type="ARBA" id="ARBA00004613"/>
    </source>
</evidence>
<proteinExistence type="predicted"/>
<keyword evidence="4 7" id="KW-0732">Signal</keyword>
<dbReference type="SUPFAM" id="SSF52058">
    <property type="entry name" value="L domain-like"/>
    <property type="match status" value="1"/>
</dbReference>
<dbReference type="EMBL" id="CAMAPF010000935">
    <property type="protein sequence ID" value="CAH9124662.1"/>
    <property type="molecule type" value="Genomic_DNA"/>
</dbReference>
<dbReference type="InterPro" id="IPR001611">
    <property type="entry name" value="Leu-rich_rpt"/>
</dbReference>
<keyword evidence="3" id="KW-0433">Leucine-rich repeat</keyword>
<keyword evidence="9" id="KW-1185">Reference proteome</keyword>